<feature type="signal peptide" evidence="1">
    <location>
        <begin position="1"/>
        <end position="22"/>
    </location>
</feature>
<protein>
    <submittedName>
        <fullName evidence="3">DUF6443 domain-containing protein</fullName>
    </submittedName>
</protein>
<dbReference type="RefSeq" id="WP_264966558.1">
    <property type="nucleotide sequence ID" value="NZ_JAPDVK010000003.1"/>
</dbReference>
<evidence type="ECO:0000313" key="4">
    <source>
        <dbReference type="Proteomes" id="UP001209344"/>
    </source>
</evidence>
<dbReference type="EMBL" id="JAPDVK010000003">
    <property type="protein sequence ID" value="MCW4128987.1"/>
    <property type="molecule type" value="Genomic_DNA"/>
</dbReference>
<keyword evidence="1" id="KW-0732">Signal</keyword>
<accession>A0AAP3BFE6</accession>
<dbReference type="InterPro" id="IPR045619">
    <property type="entry name" value="DUF6443"/>
</dbReference>
<dbReference type="Pfam" id="PF20041">
    <property type="entry name" value="DUF6443"/>
    <property type="match status" value="1"/>
</dbReference>
<dbReference type="Gene3D" id="2.180.10.10">
    <property type="entry name" value="RHS repeat-associated core"/>
    <property type="match status" value="1"/>
</dbReference>
<sequence length="1032" mass="117083">MRIVRTVSMLLLLCALTISSKAQSPTQNYVMSKEVLDVGGTHAITTVTYYDGLGNPVETATNGLGGTGKYAYTLQEHDALGREKQSWLPGTAQSGCSFVSPSELSSSLIAFHNDQNPYSLNRYDVLDRQISTLGAGESWHKAKKSVNQRYSSNESNSVKRYQVSGSGTLEENGYYAAKSLSMLEETDEDGKTKQTFSDLFGNKVLERRDGNNDTYYVYDTIGRLRYVLSPSYQEYSDLQKFGYEYRYDKYGRCVWKRLPGCEYQQMWYDAADNLMFSQDGEQRKKGLFVFYLYDKMKREVLMGTTTSMNASCTSALATYGELSSGLCNSGYTPLGNLGLGNEQLLRARYYDSHSFLNRQLVKNLTSKSLSAKTSGLQESYNIGSQTGIVTRNTDGDLLASVSYHDLRGLVVELMQIKPDEVFLRQSIKYSFTRKPIEVKAELTKGDMTKNVTQLYVYNPNNDKIETMTIQVGNVTRTVASYSYDDIGRLVSVNRSGNAGSVRYDYNIRNWLKKTKSDRFKQNLYYESTKENPSFNGNISRMQWQSSKDNVLRGYDFIYDGLNRLEESAYGEGADLSQSKSHYSEHVLSYSPNGSIERLQRYGKKNNGTFGLIDDLTYAYNGNQIKSISDKAGSLLYDGSFDFKDGANADVEYFYDANGALVKDLNKGISNIEYDVLGNLKCITFNNGFKTKYVYDAAGNKLRTTHESALTNTTDYIGNFVFKDGKLSKYLFDGGYCSFDNNQNPTFHYYEKDHLGSVRMVVNENGTIEQVNHYYPFGGVYGDLSYNSEYQRNKYIGKEFDHMHGLDWYDHGARMYDAAKVAWDRVDSQYNEYYPYSPYIYSMNNPINALDTDGRKVYVFARNLIENKYLNVNVIHTFVVVKTSSGKTYRFAYGPQDSGFWPMVSGHSPLVRCDYYDDESAVFSYFEKKQKTDGLKKVMEVNTPTGMTSDEFDKAVINAASEFRDNTEIKYRIIPTNSTEGNCNTSTTTLLKKAGVSDGEINRIKNQIPKFKTGFGDVKPWSDEERKEALRQK</sequence>
<comment type="caution">
    <text evidence="3">The sequence shown here is derived from an EMBL/GenBank/DDBJ whole genome shotgun (WGS) entry which is preliminary data.</text>
</comment>
<name>A0AAP3BFE6_9BACT</name>
<reference evidence="3" key="1">
    <citation type="submission" date="2022-11" db="EMBL/GenBank/DDBJ databases">
        <title>Genomic repertoires linked with pathogenic potency of arthritogenic Prevotella copri isolated from the gut of rheumatoid arthritis patients.</title>
        <authorList>
            <person name="Nii T."/>
            <person name="Maeda Y."/>
            <person name="Motooka D."/>
            <person name="Naito M."/>
            <person name="Matsumoto Y."/>
            <person name="Ogawa T."/>
            <person name="Oguro-Igashira E."/>
            <person name="Kishikawa T."/>
            <person name="Yamashita M."/>
            <person name="Koizumi S."/>
            <person name="Kurakawa T."/>
            <person name="Okumura R."/>
            <person name="Kayama H."/>
            <person name="Murakami M."/>
            <person name="Sakaguchi T."/>
            <person name="Das B."/>
            <person name="Nakamura S."/>
            <person name="Okada Y."/>
            <person name="Kumanogoh A."/>
            <person name="Takeda K."/>
        </authorList>
    </citation>
    <scope>NUCLEOTIDE SEQUENCE</scope>
    <source>
        <strain evidence="3">F3-75</strain>
    </source>
</reference>
<feature type="domain" description="DUF6443" evidence="2">
    <location>
        <begin position="34"/>
        <end position="151"/>
    </location>
</feature>
<organism evidence="3 4">
    <name type="scientific">Segatella copri</name>
    <dbReference type="NCBI Taxonomy" id="165179"/>
    <lineage>
        <taxon>Bacteria</taxon>
        <taxon>Pseudomonadati</taxon>
        <taxon>Bacteroidota</taxon>
        <taxon>Bacteroidia</taxon>
        <taxon>Bacteroidales</taxon>
        <taxon>Prevotellaceae</taxon>
        <taxon>Segatella</taxon>
    </lineage>
</organism>
<gene>
    <name evidence="3" type="ORF">ONT16_12165</name>
</gene>
<evidence type="ECO:0000313" key="3">
    <source>
        <dbReference type="EMBL" id="MCW4128987.1"/>
    </source>
</evidence>
<dbReference type="AlphaFoldDB" id="A0AAP3BFE6"/>
<dbReference type="Proteomes" id="UP001209344">
    <property type="component" value="Unassembled WGS sequence"/>
</dbReference>
<evidence type="ECO:0000259" key="2">
    <source>
        <dbReference type="Pfam" id="PF20041"/>
    </source>
</evidence>
<evidence type="ECO:0000256" key="1">
    <source>
        <dbReference type="SAM" id="SignalP"/>
    </source>
</evidence>
<proteinExistence type="predicted"/>
<dbReference type="PANTHER" id="PTHR32305">
    <property type="match status" value="1"/>
</dbReference>
<dbReference type="InterPro" id="IPR050708">
    <property type="entry name" value="T6SS_VgrG/RHS"/>
</dbReference>
<feature type="chain" id="PRO_5042972076" evidence="1">
    <location>
        <begin position="23"/>
        <end position="1032"/>
    </location>
</feature>
<dbReference type="PANTHER" id="PTHR32305:SF15">
    <property type="entry name" value="PROTEIN RHSA-RELATED"/>
    <property type="match status" value="1"/>
</dbReference>